<dbReference type="PROSITE" id="PS00187">
    <property type="entry name" value="TPP_ENZYMES"/>
    <property type="match status" value="1"/>
</dbReference>
<dbReference type="RefSeq" id="WP_207399866.1">
    <property type="nucleotide sequence ID" value="NZ_CAACUY010000056.1"/>
</dbReference>
<dbReference type="SUPFAM" id="SSF52467">
    <property type="entry name" value="DHS-like NAD/FAD-binding domain"/>
    <property type="match status" value="1"/>
</dbReference>
<dbReference type="Pfam" id="PF02775">
    <property type="entry name" value="TPP_enzyme_C"/>
    <property type="match status" value="1"/>
</dbReference>
<evidence type="ECO:0000256" key="5">
    <source>
        <dbReference type="SAM" id="MobiDB-lite"/>
    </source>
</evidence>
<dbReference type="SUPFAM" id="SSF52518">
    <property type="entry name" value="Thiamin diphosphate-binding fold (THDP-binding)"/>
    <property type="match status" value="2"/>
</dbReference>
<evidence type="ECO:0000313" key="9">
    <source>
        <dbReference type="EMBL" id="MFD0691974.1"/>
    </source>
</evidence>
<accession>A0ABW2Y085</accession>
<gene>
    <name evidence="9" type="ORF">ACFQZM_46325</name>
</gene>
<dbReference type="CDD" id="cd00568">
    <property type="entry name" value="TPP_enzymes"/>
    <property type="match status" value="1"/>
</dbReference>
<feature type="domain" description="Thiamine pyrophosphate enzyme N-terminal TPP-binding" evidence="8">
    <location>
        <begin position="9"/>
        <end position="106"/>
    </location>
</feature>
<evidence type="ECO:0000256" key="2">
    <source>
        <dbReference type="ARBA" id="ARBA00007812"/>
    </source>
</evidence>
<feature type="region of interest" description="Disordered" evidence="5">
    <location>
        <begin position="497"/>
        <end position="522"/>
    </location>
</feature>
<comment type="cofactor">
    <cofactor evidence="1">
        <name>thiamine diphosphate</name>
        <dbReference type="ChEBI" id="CHEBI:58937"/>
    </cofactor>
</comment>
<evidence type="ECO:0000256" key="1">
    <source>
        <dbReference type="ARBA" id="ARBA00001964"/>
    </source>
</evidence>
<dbReference type="InterPro" id="IPR012000">
    <property type="entry name" value="Thiamin_PyroP_enz_cen_dom"/>
</dbReference>
<dbReference type="Pfam" id="PF00205">
    <property type="entry name" value="TPP_enzyme_M"/>
    <property type="match status" value="1"/>
</dbReference>
<evidence type="ECO:0000259" key="7">
    <source>
        <dbReference type="Pfam" id="PF02775"/>
    </source>
</evidence>
<protein>
    <submittedName>
        <fullName evidence="9">Thiamine pyrophosphate-binding protein</fullName>
    </submittedName>
</protein>
<reference evidence="10" key="1">
    <citation type="journal article" date="2019" name="Int. J. Syst. Evol. Microbiol.">
        <title>The Global Catalogue of Microorganisms (GCM) 10K type strain sequencing project: providing services to taxonomists for standard genome sequencing and annotation.</title>
        <authorList>
            <consortium name="The Broad Institute Genomics Platform"/>
            <consortium name="The Broad Institute Genome Sequencing Center for Infectious Disease"/>
            <person name="Wu L."/>
            <person name="Ma J."/>
        </authorList>
    </citation>
    <scope>NUCLEOTIDE SEQUENCE [LARGE SCALE GENOMIC DNA]</scope>
    <source>
        <strain evidence="10">JCM 9371</strain>
    </source>
</reference>
<evidence type="ECO:0000259" key="8">
    <source>
        <dbReference type="Pfam" id="PF02776"/>
    </source>
</evidence>
<dbReference type="InterPro" id="IPR029035">
    <property type="entry name" value="DHS-like_NAD/FAD-binding_dom"/>
</dbReference>
<dbReference type="Gene3D" id="3.40.50.1220">
    <property type="entry name" value="TPP-binding domain"/>
    <property type="match status" value="1"/>
</dbReference>
<dbReference type="Pfam" id="PF02776">
    <property type="entry name" value="TPP_enzyme_N"/>
    <property type="match status" value="1"/>
</dbReference>
<name>A0ABW2Y085_9ACTN</name>
<dbReference type="PANTHER" id="PTHR18968">
    <property type="entry name" value="THIAMINE PYROPHOSPHATE ENZYMES"/>
    <property type="match status" value="1"/>
</dbReference>
<dbReference type="EMBL" id="JBHTGP010000034">
    <property type="protein sequence ID" value="MFD0691974.1"/>
    <property type="molecule type" value="Genomic_DNA"/>
</dbReference>
<dbReference type="InterPro" id="IPR029061">
    <property type="entry name" value="THDP-binding"/>
</dbReference>
<feature type="domain" description="Thiamine pyrophosphate enzyme central" evidence="6">
    <location>
        <begin position="199"/>
        <end position="319"/>
    </location>
</feature>
<evidence type="ECO:0000256" key="3">
    <source>
        <dbReference type="ARBA" id="ARBA00023052"/>
    </source>
</evidence>
<sequence length="522" mass="53239">MSQVTLPVSGGRALVRSLAAHGVERVFGIPGTHNLETYSWLEAYGITHTAARHEQGAGYAADAYARVTGRPGVVVVTTGPGVLNAATAAAQAYSDSVPVLVVSPGMAAGPGGLGRLHETKDQTGALGAIVEWSHRVSTVAEVEAAVARAFGFLTGPGRRRPVHVEIPLDVMTGRAELQDAPPVCPPVDAGAAAADSVEAAAQALVSGTVTIVAGGGSRRAAAEVAALAGLLGAPVVTTANGKGVLSEDDPLSLGVGLHLPVVQERLTSCDIVVAVGTELAESDFWCEPPALPQVVRVDLDPGHGGHRLAGDAALTLRALIGRLTSLGRRSGAGGELPSLRRTRDQQAREMGRRRLGWLAAVRSALAPDAIITSDSAMACYYGALPNLPIGPAGRYLHPTGYGTLGYALPAAVGAKVAAPGRQVVALSGDGGLQYTVGELATAADLGLPLPVVVFDNGGYGEIRAQMLERGDMPVGVDHRTPDLPLIARGYGWRGNGRAEPGGARGGVAAGPSPRPAHGHRRP</sequence>
<comment type="similarity">
    <text evidence="2 4">Belongs to the TPP enzyme family.</text>
</comment>
<dbReference type="InterPro" id="IPR012001">
    <property type="entry name" value="Thiamin_PyroP_enz_TPP-bd_dom"/>
</dbReference>
<dbReference type="InterPro" id="IPR011766">
    <property type="entry name" value="TPP_enzyme_TPP-bd"/>
</dbReference>
<proteinExistence type="inferred from homology"/>
<keyword evidence="10" id="KW-1185">Reference proteome</keyword>
<dbReference type="InterPro" id="IPR000399">
    <property type="entry name" value="TPP-bd_CS"/>
</dbReference>
<organism evidence="9 10">
    <name type="scientific">Actinomadura fibrosa</name>
    <dbReference type="NCBI Taxonomy" id="111802"/>
    <lineage>
        <taxon>Bacteria</taxon>
        <taxon>Bacillati</taxon>
        <taxon>Actinomycetota</taxon>
        <taxon>Actinomycetes</taxon>
        <taxon>Streptosporangiales</taxon>
        <taxon>Thermomonosporaceae</taxon>
        <taxon>Actinomadura</taxon>
    </lineage>
</organism>
<evidence type="ECO:0000259" key="6">
    <source>
        <dbReference type="Pfam" id="PF00205"/>
    </source>
</evidence>
<dbReference type="PANTHER" id="PTHR18968:SF13">
    <property type="entry name" value="ACETOLACTATE SYNTHASE CATALYTIC SUBUNIT, MITOCHONDRIAL"/>
    <property type="match status" value="1"/>
</dbReference>
<comment type="caution">
    <text evidence="9">The sequence shown here is derived from an EMBL/GenBank/DDBJ whole genome shotgun (WGS) entry which is preliminary data.</text>
</comment>
<feature type="domain" description="Thiamine pyrophosphate enzyme TPP-binding" evidence="7">
    <location>
        <begin position="388"/>
        <end position="495"/>
    </location>
</feature>
<evidence type="ECO:0000256" key="4">
    <source>
        <dbReference type="RuleBase" id="RU362132"/>
    </source>
</evidence>
<dbReference type="Proteomes" id="UP001597063">
    <property type="component" value="Unassembled WGS sequence"/>
</dbReference>
<dbReference type="InterPro" id="IPR045229">
    <property type="entry name" value="TPP_enz"/>
</dbReference>
<dbReference type="Gene3D" id="3.40.50.970">
    <property type="match status" value="2"/>
</dbReference>
<dbReference type="CDD" id="cd07035">
    <property type="entry name" value="TPP_PYR_POX_like"/>
    <property type="match status" value="1"/>
</dbReference>
<keyword evidence="3 4" id="KW-0786">Thiamine pyrophosphate</keyword>
<evidence type="ECO:0000313" key="10">
    <source>
        <dbReference type="Proteomes" id="UP001597063"/>
    </source>
</evidence>